<dbReference type="InParanoid" id="A0A423XES5"/>
<accession>A0A423XES5</accession>
<sequence length="907" mass="101360">MEEEVGKASLPQAQASPDQHNLDALGDALPEEALDYAYKHDLILDHRLKSFSLTYLFGGLLQSTIPATTDDGFTDCIHLTELELPNPMPRSERPSVTDSALKLICEARRILADEEVEDLTQEFCDTGNIGIRGLKLELPDLGMGYDRDLREFRREFISRRDFHKRDNRIPFDPINIEAGEGLELSAEAQLKAEALLEELEGEKLGITRGSMKFLVNVIKDGFDEEGKMSLILEETRNIRYKHNSSLEKLELPISPRLKQEPTLPPSDTYLIPIPSDPSSSILSDDLKAAEAFLFQDVDKWDESPSPIPDKFIKDPSPIVDVEPAGERLISRKIEMPVVPGLSPAKAALSGPNAFNSFVVGEVDFSNELKQVSFEDFSDDKFEIHLDAMADRTMKSVEQEQLQAADAIARVPVPIMDFSIPDPEWKRLRNTAQAIYKWIKSGHEDMFSLPKWPRDMAAESKLVWRPIGSGANAMSMADTIEASEDLVQSFIGTHGETDIPSSSYYVHIRERLAILDAEDGEDDFEPLLTKFKPRSNLLELVKKRGLEIVPTPSKRQHLAAYKPFIDQTSEAYHTHKAPGVDRDVERRKGRTSLLRNSPTKVSNLLEHFVQLHAPKKLTVSEYFLREDTKDGKTTKEDKVPILLSPPATAEQMSPSKPISRAPYPSIDPLPEPLAIFISVGLARHLIRSLEGLVPNLTLIEPYDADITVSPTSGIFITSMIMIRQKPRPGLVKSVLQERIEKISSRYDRLIILIGGEGGEDDTLRDLSASEITALTEFQGFASGLGCKVVVYYVGGGDDTLSRWVASMVCRYAQVDHPGIQKALLEPETLWELWLRRAGFNVYAAQAVAGQLKVTKLEQRNADTTSSHHGLAAFVRMTRAERQQIFGQLVGLGVLERVSQLVDEIWNKG</sequence>
<evidence type="ECO:0000313" key="4">
    <source>
        <dbReference type="EMBL" id="ROW14662.1"/>
    </source>
</evidence>
<dbReference type="InterPro" id="IPR057559">
    <property type="entry name" value="SAM_6"/>
</dbReference>
<reference evidence="4 5" key="1">
    <citation type="submission" date="2015-09" db="EMBL/GenBank/DDBJ databases">
        <title>Host preference determinants of Valsa canker pathogens revealed by comparative genomics.</title>
        <authorList>
            <person name="Yin Z."/>
            <person name="Huang L."/>
        </authorList>
    </citation>
    <scope>NUCLEOTIDE SEQUENCE [LARGE SCALE GENOMIC DNA]</scope>
    <source>
        <strain evidence="4 5">SXYLt</strain>
    </source>
</reference>
<feature type="domain" description="DUF7102" evidence="2">
    <location>
        <begin position="701"/>
        <end position="811"/>
    </location>
</feature>
<dbReference type="Pfam" id="PF23395">
    <property type="entry name" value="SAM_6"/>
    <property type="match status" value="1"/>
</dbReference>
<evidence type="ECO:0000256" key="1">
    <source>
        <dbReference type="SAM" id="MobiDB-lite"/>
    </source>
</evidence>
<dbReference type="EMBL" id="LKEB01000013">
    <property type="protein sequence ID" value="ROW14662.1"/>
    <property type="molecule type" value="Genomic_DNA"/>
</dbReference>
<gene>
    <name evidence="4" type="ORF">VPNG_03259</name>
</gene>
<dbReference type="Proteomes" id="UP000285146">
    <property type="component" value="Unassembled WGS sequence"/>
</dbReference>
<protein>
    <submittedName>
        <fullName evidence="4">Uncharacterized protein</fullName>
    </submittedName>
</protein>
<dbReference type="OrthoDB" id="3647246at2759"/>
<organism evidence="4 5">
    <name type="scientific">Cytospora leucostoma</name>
    <dbReference type="NCBI Taxonomy" id="1230097"/>
    <lineage>
        <taxon>Eukaryota</taxon>
        <taxon>Fungi</taxon>
        <taxon>Dikarya</taxon>
        <taxon>Ascomycota</taxon>
        <taxon>Pezizomycotina</taxon>
        <taxon>Sordariomycetes</taxon>
        <taxon>Sordariomycetidae</taxon>
        <taxon>Diaporthales</taxon>
        <taxon>Cytosporaceae</taxon>
        <taxon>Cytospora</taxon>
    </lineage>
</organism>
<proteinExistence type="predicted"/>
<evidence type="ECO:0000259" key="2">
    <source>
        <dbReference type="Pfam" id="PF23394"/>
    </source>
</evidence>
<dbReference type="InterPro" id="IPR055528">
    <property type="entry name" value="DUF7102"/>
</dbReference>
<dbReference type="AlphaFoldDB" id="A0A423XES5"/>
<feature type="domain" description="SAM-like" evidence="3">
    <location>
        <begin position="824"/>
        <end position="899"/>
    </location>
</feature>
<name>A0A423XES5_9PEZI</name>
<dbReference type="Pfam" id="PF23394">
    <property type="entry name" value="DUF7102"/>
    <property type="match status" value="1"/>
</dbReference>
<feature type="region of interest" description="Disordered" evidence="1">
    <location>
        <begin position="1"/>
        <end position="21"/>
    </location>
</feature>
<comment type="caution">
    <text evidence="4">The sequence shown here is derived from an EMBL/GenBank/DDBJ whole genome shotgun (WGS) entry which is preliminary data.</text>
</comment>
<evidence type="ECO:0000259" key="3">
    <source>
        <dbReference type="Pfam" id="PF23395"/>
    </source>
</evidence>
<evidence type="ECO:0000313" key="5">
    <source>
        <dbReference type="Proteomes" id="UP000285146"/>
    </source>
</evidence>
<keyword evidence="5" id="KW-1185">Reference proteome</keyword>